<dbReference type="GO" id="GO:0005789">
    <property type="term" value="C:endoplasmic reticulum membrane"/>
    <property type="evidence" value="ECO:0007669"/>
    <property type="project" value="TreeGrafter"/>
</dbReference>
<dbReference type="EMBL" id="NBIV01000059">
    <property type="protein sequence ID" value="PXF45534.1"/>
    <property type="molecule type" value="Genomic_DNA"/>
</dbReference>
<dbReference type="Pfam" id="PF08238">
    <property type="entry name" value="Sel1"/>
    <property type="match status" value="8"/>
</dbReference>
<dbReference type="PANTHER" id="PTHR11102:SF147">
    <property type="entry name" value="SEL1L ADAPTOR SUBUNIT OF ERAD E3 UBIQUITIN LIGASE"/>
    <property type="match status" value="1"/>
</dbReference>
<accession>A0A2V3ITU4</accession>
<dbReference type="STRING" id="448386.A0A2V3ITU4"/>
<dbReference type="OrthoDB" id="2242379at2759"/>
<dbReference type="Proteomes" id="UP000247409">
    <property type="component" value="Unassembled WGS sequence"/>
</dbReference>
<sequence>MASPAPPSPLHQPSPAAMVRRYERAIKENNDPKAMVDLGLMMLKSGSGIKPDPSRGIQLLERAIKQGNSIRAMWTLGTYLYDEGNRAERHRGISLLERASTLVEHPEVWYNLAFALVYPRCSIKRQPVRAAQLLRRALRLGENTKCMWLLGDVLLHEQEVQPDTAYAISLLKRVIEITNDAEKMYTLGCIFSKGSAHLLADKRRAVHWYARAILTGNHTEAKFHMAVTITRNPKSIPPDPVVAKSLLKEVLTTATHRDAISVLTDLLYGWKQTRDFAFAASLSDFAVRKFDCTDSMYRLGIILSINAPNVPVNFPYAVSLFERCYRSTGNGSALIRGIEILSYGAPGFPAKRELARDLLAIQQSEPDSEKLLLSSMLRVGVQGVVEADRKRAYELLRDYADAGNLYVTMNHAMFMSEESGGNSCITIDYKEAAALLNSRYDRRERHLFSWTPLSLPGLNLAALLLEGHQITPDDRDIGTGLLYELLETDLGDLAAINLGYLVWHGICGVPQNRKDAVKLYEFAFVLRPGAIAGALLAGALANDTDETAADVERAVKLWRWVRIACEQEGAELDEFERVCKVMSEDMVASLEEATARFDAEGKDLADLVVEEEESRFHLGVDDVQEILRLHREYGA</sequence>
<gene>
    <name evidence="2" type="ORF">BWQ96_04736</name>
</gene>
<dbReference type="Gene3D" id="1.25.40.10">
    <property type="entry name" value="Tetratricopeptide repeat domain"/>
    <property type="match status" value="2"/>
</dbReference>
<proteinExistence type="inferred from homology"/>
<dbReference type="SMART" id="SM00671">
    <property type="entry name" value="SEL1"/>
    <property type="match status" value="6"/>
</dbReference>
<comment type="similarity">
    <text evidence="1">Belongs to the sel-1 family.</text>
</comment>
<evidence type="ECO:0000313" key="3">
    <source>
        <dbReference type="Proteomes" id="UP000247409"/>
    </source>
</evidence>
<dbReference type="GO" id="GO:0036503">
    <property type="term" value="P:ERAD pathway"/>
    <property type="evidence" value="ECO:0007669"/>
    <property type="project" value="TreeGrafter"/>
</dbReference>
<dbReference type="InterPro" id="IPR050767">
    <property type="entry name" value="Sel1_AlgK"/>
</dbReference>
<dbReference type="InterPro" id="IPR006597">
    <property type="entry name" value="Sel1-like"/>
</dbReference>
<dbReference type="AlphaFoldDB" id="A0A2V3ITU4"/>
<comment type="caution">
    <text evidence="2">The sequence shown here is derived from an EMBL/GenBank/DDBJ whole genome shotgun (WGS) entry which is preliminary data.</text>
</comment>
<name>A0A2V3ITU4_9FLOR</name>
<dbReference type="InterPro" id="IPR011990">
    <property type="entry name" value="TPR-like_helical_dom_sf"/>
</dbReference>
<evidence type="ECO:0000313" key="2">
    <source>
        <dbReference type="EMBL" id="PXF45534.1"/>
    </source>
</evidence>
<protein>
    <submittedName>
        <fullName evidence="2">Uncharacterized protein</fullName>
    </submittedName>
</protein>
<organism evidence="2 3">
    <name type="scientific">Gracilariopsis chorda</name>
    <dbReference type="NCBI Taxonomy" id="448386"/>
    <lineage>
        <taxon>Eukaryota</taxon>
        <taxon>Rhodophyta</taxon>
        <taxon>Florideophyceae</taxon>
        <taxon>Rhodymeniophycidae</taxon>
        <taxon>Gracilariales</taxon>
        <taxon>Gracilariaceae</taxon>
        <taxon>Gracilariopsis</taxon>
    </lineage>
</organism>
<dbReference type="SUPFAM" id="SSF81901">
    <property type="entry name" value="HCP-like"/>
    <property type="match status" value="2"/>
</dbReference>
<dbReference type="PANTHER" id="PTHR11102">
    <property type="entry name" value="SEL-1-LIKE PROTEIN"/>
    <property type="match status" value="1"/>
</dbReference>
<reference evidence="2 3" key="1">
    <citation type="journal article" date="2018" name="Mol. Biol. Evol.">
        <title>Analysis of the draft genome of the red seaweed Gracilariopsis chorda provides insights into genome size evolution in Rhodophyta.</title>
        <authorList>
            <person name="Lee J."/>
            <person name="Yang E.C."/>
            <person name="Graf L."/>
            <person name="Yang J.H."/>
            <person name="Qiu H."/>
            <person name="Zel Zion U."/>
            <person name="Chan C.X."/>
            <person name="Stephens T.G."/>
            <person name="Weber A.P.M."/>
            <person name="Boo G.H."/>
            <person name="Boo S.M."/>
            <person name="Kim K.M."/>
            <person name="Shin Y."/>
            <person name="Jung M."/>
            <person name="Lee S.J."/>
            <person name="Yim H.S."/>
            <person name="Lee J.H."/>
            <person name="Bhattacharya D."/>
            <person name="Yoon H.S."/>
        </authorList>
    </citation>
    <scope>NUCLEOTIDE SEQUENCE [LARGE SCALE GENOMIC DNA]</scope>
    <source>
        <strain evidence="2 3">SKKU-2015</strain>
        <tissue evidence="2">Whole body</tissue>
    </source>
</reference>
<keyword evidence="3" id="KW-1185">Reference proteome</keyword>
<evidence type="ECO:0000256" key="1">
    <source>
        <dbReference type="ARBA" id="ARBA00038101"/>
    </source>
</evidence>